<protein>
    <submittedName>
        <fullName evidence="1">Uncharacterized protein</fullName>
    </submittedName>
</protein>
<sequence>MGHLFDYFAEHCSYETFTMKDFLTLQGCLTKHAAKQEFKKLVLGIEDSKNNKKWKDATKFATTIVNDDFGASFVDYWVEKVNIATRRNLKAA</sequence>
<comment type="caution">
    <text evidence="1">The sequence shown here is derived from an EMBL/GenBank/DDBJ whole genome shotgun (WGS) entry which is preliminary data.</text>
</comment>
<dbReference type="Proteomes" id="UP000077051">
    <property type="component" value="Unassembled WGS sequence"/>
</dbReference>
<keyword evidence="2" id="KW-1185">Reference proteome</keyword>
<dbReference type="EMBL" id="AMYB01000003">
    <property type="protein sequence ID" value="OAD04908.1"/>
    <property type="molecule type" value="Genomic_DNA"/>
</dbReference>
<accession>A0A168MGR1</accession>
<evidence type="ECO:0000313" key="2">
    <source>
        <dbReference type="Proteomes" id="UP000077051"/>
    </source>
</evidence>
<name>A0A168MGR1_MUCCL</name>
<gene>
    <name evidence="1" type="ORF">MUCCIDRAFT_108747</name>
</gene>
<reference evidence="1 2" key="1">
    <citation type="submission" date="2015-06" db="EMBL/GenBank/DDBJ databases">
        <title>Expansion of signal transduction pathways in fungi by whole-genome duplication.</title>
        <authorList>
            <consortium name="DOE Joint Genome Institute"/>
            <person name="Corrochano L.M."/>
            <person name="Kuo A."/>
            <person name="Marcet-Houben M."/>
            <person name="Polaino S."/>
            <person name="Salamov A."/>
            <person name="Villalobos J.M."/>
            <person name="Alvarez M.I."/>
            <person name="Avalos J."/>
            <person name="Benito E.P."/>
            <person name="Benoit I."/>
            <person name="Burger G."/>
            <person name="Camino L.P."/>
            <person name="Canovas D."/>
            <person name="Cerda-Olmedo E."/>
            <person name="Cheng J.-F."/>
            <person name="Dominguez A."/>
            <person name="Elias M."/>
            <person name="Eslava A.P."/>
            <person name="Glaser F."/>
            <person name="Grimwood J."/>
            <person name="Gutierrez G."/>
            <person name="Heitman J."/>
            <person name="Henrissat B."/>
            <person name="Iturriaga E.A."/>
            <person name="Lang B.F."/>
            <person name="Lavin J.L."/>
            <person name="Lee S."/>
            <person name="Li W."/>
            <person name="Lindquist E."/>
            <person name="Lopez-Garcia S."/>
            <person name="Luque E.M."/>
            <person name="Marcos A.T."/>
            <person name="Martin J."/>
            <person name="Mccluskey K."/>
            <person name="Medina H.R."/>
            <person name="Miralles-Duran A."/>
            <person name="Miyazaki A."/>
            <person name="Munoz-Torres E."/>
            <person name="Oguiza J.A."/>
            <person name="Ohm R."/>
            <person name="Olmedo M."/>
            <person name="Orejas M."/>
            <person name="Ortiz-Castellanos L."/>
            <person name="Pisabarro A.G."/>
            <person name="Rodriguez-Romero J."/>
            <person name="Ruiz-Herrera J."/>
            <person name="Ruiz-Vazquez R."/>
            <person name="Sanz C."/>
            <person name="Schackwitz W."/>
            <person name="Schmutz J."/>
            <person name="Shahriari M."/>
            <person name="Shelest E."/>
            <person name="Silva-Franco F."/>
            <person name="Soanes D."/>
            <person name="Syed K."/>
            <person name="Tagua V.G."/>
            <person name="Talbot N.J."/>
            <person name="Thon M."/>
            <person name="De Vries R.P."/>
            <person name="Wiebenga A."/>
            <person name="Yadav J.S."/>
            <person name="Braun E.L."/>
            <person name="Baker S."/>
            <person name="Garre V."/>
            <person name="Horwitz B."/>
            <person name="Torres-Martinez S."/>
            <person name="Idnurm A."/>
            <person name="Herrera-Estrella A."/>
            <person name="Gabaldon T."/>
            <person name="Grigoriev I.V."/>
        </authorList>
    </citation>
    <scope>NUCLEOTIDE SEQUENCE [LARGE SCALE GENOMIC DNA]</scope>
    <source>
        <strain evidence="1 2">CBS 277.49</strain>
    </source>
</reference>
<dbReference type="AlphaFoldDB" id="A0A168MGR1"/>
<evidence type="ECO:0000313" key="1">
    <source>
        <dbReference type="EMBL" id="OAD04908.1"/>
    </source>
</evidence>
<proteinExistence type="predicted"/>
<organism evidence="1 2">
    <name type="scientific">Mucor lusitanicus CBS 277.49</name>
    <dbReference type="NCBI Taxonomy" id="747725"/>
    <lineage>
        <taxon>Eukaryota</taxon>
        <taxon>Fungi</taxon>
        <taxon>Fungi incertae sedis</taxon>
        <taxon>Mucoromycota</taxon>
        <taxon>Mucoromycotina</taxon>
        <taxon>Mucoromycetes</taxon>
        <taxon>Mucorales</taxon>
        <taxon>Mucorineae</taxon>
        <taxon>Mucoraceae</taxon>
        <taxon>Mucor</taxon>
    </lineage>
</organism>
<dbReference type="VEuPathDB" id="FungiDB:MUCCIDRAFT_108747"/>